<gene>
    <name evidence="2" type="ORF">D3867_12940</name>
</gene>
<evidence type="ECO:0000259" key="1">
    <source>
        <dbReference type="Pfam" id="PF12770"/>
    </source>
</evidence>
<protein>
    <submittedName>
        <fullName evidence="2">CHAT domain-containing protein</fullName>
    </submittedName>
</protein>
<dbReference type="AlphaFoldDB" id="A0A4D8PY42"/>
<dbReference type="Pfam" id="PF12770">
    <property type="entry name" value="CHAT"/>
    <property type="match status" value="1"/>
</dbReference>
<proteinExistence type="predicted"/>
<dbReference type="EMBL" id="CP032330">
    <property type="protein sequence ID" value="QCO02837.1"/>
    <property type="molecule type" value="Genomic_DNA"/>
</dbReference>
<name>A0A4D8PY42_AZOBR</name>
<evidence type="ECO:0000313" key="3">
    <source>
        <dbReference type="Proteomes" id="UP000298596"/>
    </source>
</evidence>
<reference evidence="2 3" key="1">
    <citation type="submission" date="2018-09" db="EMBL/GenBank/DDBJ databases">
        <title>Whole genome based analysis of evolution and adaptive divergence in Indian and Brazilian strains of Azospirillum brasilense.</title>
        <authorList>
            <person name="Singh C."/>
            <person name="Tripathi A.K."/>
        </authorList>
    </citation>
    <scope>NUCLEOTIDE SEQUENCE [LARGE SCALE GENOMIC DNA]</scope>
    <source>
        <strain evidence="2 3">MTCC4036</strain>
    </source>
</reference>
<accession>A0A4D8PY42</accession>
<dbReference type="InterPro" id="IPR024983">
    <property type="entry name" value="CHAT_dom"/>
</dbReference>
<organism evidence="2 3">
    <name type="scientific">Azospirillum brasilense</name>
    <dbReference type="NCBI Taxonomy" id="192"/>
    <lineage>
        <taxon>Bacteria</taxon>
        <taxon>Pseudomonadati</taxon>
        <taxon>Pseudomonadota</taxon>
        <taxon>Alphaproteobacteria</taxon>
        <taxon>Rhodospirillales</taxon>
        <taxon>Azospirillaceae</taxon>
        <taxon>Azospirillum</taxon>
    </lineage>
</organism>
<sequence length="1024" mass="111010">MGITSTKLIWGAEPGWDATRGGSTRAVPFDAALWAAVPSTLRPGATDLYRQLATSPDYLRWWADACGGDAPGIRRFTIETPAEHWERPWEATIAALDETRWRDVAIVRLVSGQPGVISPQVIGAPLRVLVVQGLEVAPNLQDLDLDAELAALTLARTRLDAAAQTLVCPIEARQTGQADLVAALAEVKPTLLWLSGHATEDPAGFLLADGNWLTPDALAAALSDAARISGVVPLYVVLWACKTGLNERFAAPGAAPPFIRALAAAGVSAVLATLGPLADDIAPDFAATVFGAVAVGRPLDYAVARGRAALMTMQVGAGERDDWACPVVWCVDAPAEEIAWSEAAEPAQRQDLARRLLPQGLKPTDLEAGGVAQAEIWSHHRHVWVVNRLAGSFQVRSEWLSRVFGQQLISHQMVIALDFRGGSARNVLRDWAVRLLRLADGFDDPGRHFRELALTMNQDPEAGWRNLCNYESVTLALIEPLEKDDWLWDSLRSGAAAAIVLADSFSPAAAADEWRVEELTIGASLADADPLQHPLAPALAVLAFPAAERDLAAIDAAQVETLSRGGFLVKTRAGCVMPLSRAVSFVDRLGPEQLVAAHRCAFAMLDGPAARAQVNEGANEALLKARLHHAKLGEDPSALSIAAQQLLKRYRCQHRAGALLDVFNQANYRDIDEGWKVSAGWAHLTVGSLDDARDWLQMAQDDELDAVDQANKRALIAEVEKSSGDAGSRARARAQLEDALDVLKDEPEDIVKATRLRIKHDLARLTHFLDGDLAAAIPQYEAIYTSWEALPYSGLDQAITLRNLAEAQMTLAERRVPDATALFESAADNLAVARDRLPPNTGHPVAAELEYVAGRLAVRCGDEELATRYFCQAKTVGLATNHLMLVAIAEARLFWRTVAHQPVADYDAGRWADRVKALLPFEGHAWTARVLIDGHLRSARRLLDNGLKRPAASALLAARTLLDANPAFDAGSDRDRIMATYAGLIITGWDQVLWSALSARFDWVTQWMVDRHAVTPGEVWEATR</sequence>
<feature type="domain" description="CHAT" evidence="1">
    <location>
        <begin position="48"/>
        <end position="324"/>
    </location>
</feature>
<dbReference type="Proteomes" id="UP000298596">
    <property type="component" value="Chromosome"/>
</dbReference>
<evidence type="ECO:0000313" key="2">
    <source>
        <dbReference type="EMBL" id="QCO02837.1"/>
    </source>
</evidence>